<keyword evidence="3 10" id="KW-1134">Transmembrane beta strand</keyword>
<keyword evidence="4 10" id="KW-0812">Transmembrane</keyword>
<dbReference type="NCBIfam" id="TIGR01845">
    <property type="entry name" value="outer_NodT"/>
    <property type="match status" value="1"/>
</dbReference>
<keyword evidence="14" id="KW-1185">Reference proteome</keyword>
<dbReference type="EMBL" id="AKGD01000003">
    <property type="protein sequence ID" value="EIT68295.1"/>
    <property type="molecule type" value="Genomic_DNA"/>
</dbReference>
<dbReference type="RefSeq" id="WP_007186429.1">
    <property type="nucleotide sequence ID" value="NZ_AKGD01000003.1"/>
</dbReference>
<feature type="compositionally biased region" description="Polar residues" evidence="12">
    <location>
        <begin position="494"/>
        <end position="503"/>
    </location>
</feature>
<evidence type="ECO:0000256" key="1">
    <source>
        <dbReference type="ARBA" id="ARBA00004370"/>
    </source>
</evidence>
<evidence type="ECO:0000256" key="11">
    <source>
        <dbReference type="SAM" id="Coils"/>
    </source>
</evidence>
<dbReference type="STRING" id="1172194.WQQ_34900"/>
<dbReference type="PANTHER" id="PTHR30203">
    <property type="entry name" value="OUTER MEMBRANE CATION EFFLUX PROTEIN"/>
    <property type="match status" value="1"/>
</dbReference>
<dbReference type="AlphaFoldDB" id="I8T2X7"/>
<dbReference type="PROSITE" id="PS51257">
    <property type="entry name" value="PROKAR_LIPOPROTEIN"/>
    <property type="match status" value="1"/>
</dbReference>
<dbReference type="OrthoDB" id="9770517at2"/>
<keyword evidence="11" id="KW-0175">Coiled coil</keyword>
<dbReference type="GO" id="GO:0015562">
    <property type="term" value="F:efflux transmembrane transporter activity"/>
    <property type="evidence" value="ECO:0007669"/>
    <property type="project" value="InterPro"/>
</dbReference>
<comment type="function">
    <text evidence="9">Could be involved in resistance to puromycin, acriflavine and tetraphenylarsonium chloride.</text>
</comment>
<dbReference type="InterPro" id="IPR003423">
    <property type="entry name" value="OMP_efflux"/>
</dbReference>
<comment type="caution">
    <text evidence="13">The sequence shown here is derived from an EMBL/GenBank/DDBJ whole genome shotgun (WGS) entry which is preliminary data.</text>
</comment>
<feature type="chain" id="PRO_5001440067" evidence="10">
    <location>
        <begin position="21"/>
        <end position="503"/>
    </location>
</feature>
<evidence type="ECO:0000256" key="4">
    <source>
        <dbReference type="ARBA" id="ARBA00022692"/>
    </source>
</evidence>
<evidence type="ECO:0000256" key="10">
    <source>
        <dbReference type="RuleBase" id="RU362097"/>
    </source>
</evidence>
<evidence type="ECO:0000256" key="5">
    <source>
        <dbReference type="ARBA" id="ARBA00022729"/>
    </source>
</evidence>
<keyword evidence="6 10" id="KW-0472">Membrane</keyword>
<feature type="coiled-coil region" evidence="11">
    <location>
        <begin position="388"/>
        <end position="415"/>
    </location>
</feature>
<dbReference type="Gene3D" id="2.20.200.10">
    <property type="entry name" value="Outer membrane efflux proteins (OEP)"/>
    <property type="match status" value="1"/>
</dbReference>
<dbReference type="InterPro" id="IPR010131">
    <property type="entry name" value="MdtP/NodT-like"/>
</dbReference>
<evidence type="ECO:0000256" key="8">
    <source>
        <dbReference type="ARBA" id="ARBA00023288"/>
    </source>
</evidence>
<dbReference type="SUPFAM" id="SSF56954">
    <property type="entry name" value="Outer membrane efflux proteins (OEP)"/>
    <property type="match status" value="1"/>
</dbReference>
<evidence type="ECO:0000256" key="2">
    <source>
        <dbReference type="ARBA" id="ARBA00007613"/>
    </source>
</evidence>
<accession>I8T2X7</accession>
<sequence>MKPKALIAALCASSLFAACADTGGIAPHRKPVEISSLDGGRVLSASLPAAGWPQERWWTTFGDAQLDALVARAVAGNPSLKLAMDRVEQARAAAEGAESAIGWDQDIEALSRRTHYSANHIFPAPLGGGSFWENQANLKLRYAFDLWGGDRAAWDSALGRERASELEARTARLALESAVVRAYVNYALACELHHELQAEVEQRQQIIDITLELRAAGMVAELQLSQVKAQLPLLKARLDASQSAIDRARYALAALAGEGPGAGESLKAPELALDRAIELPQAAPAMLIGRRPDVVAHRWRVEAASRGIDAVQARFYPNVDLHALIGLQSLSFNKFLLADSAAWEVGPAVSLPIFRGDELRAQLHGQTAAFDAAVDAYDASVIAALHEAADALSQRRSAEAQAQDTNEAVAAAQRAFDQAHAGFKAGLTGYLDVLQAQTALFLAREALVRSSAQRLASQAALMQALGGGFDPAEEPAGEVWSSVAKHADAPPPATETTRNGSAS</sequence>
<keyword evidence="7 10" id="KW-0564">Palmitate</keyword>
<comment type="similarity">
    <text evidence="2 10">Belongs to the outer membrane factor (OMF) (TC 1.B.17) family.</text>
</comment>
<reference evidence="13 14" key="1">
    <citation type="journal article" date="2012" name="J. Bacteriol.">
        <title>Genome Sequence of n-Alkane-Degrading Hydrocarboniphaga effusa Strain AP103T (ATCC BAA-332T).</title>
        <authorList>
            <person name="Chang H.K."/>
            <person name="Zylstra G.J."/>
            <person name="Chae J.C."/>
        </authorList>
    </citation>
    <scope>NUCLEOTIDE SEQUENCE [LARGE SCALE GENOMIC DNA]</scope>
    <source>
        <strain evidence="13 14">AP103</strain>
    </source>
</reference>
<evidence type="ECO:0000256" key="6">
    <source>
        <dbReference type="ARBA" id="ARBA00023136"/>
    </source>
</evidence>
<comment type="subcellular location">
    <subcellularLocation>
        <location evidence="10">Cell outer membrane</location>
        <topology evidence="10">Lipid-anchor</topology>
    </subcellularLocation>
    <subcellularLocation>
        <location evidence="1">Membrane</location>
    </subcellularLocation>
</comment>
<name>I8T2X7_9GAMM</name>
<evidence type="ECO:0000256" key="12">
    <source>
        <dbReference type="SAM" id="MobiDB-lite"/>
    </source>
</evidence>
<feature type="signal peptide" evidence="10">
    <location>
        <begin position="1"/>
        <end position="20"/>
    </location>
</feature>
<proteinExistence type="inferred from homology"/>
<evidence type="ECO:0000256" key="9">
    <source>
        <dbReference type="ARBA" id="ARBA00037313"/>
    </source>
</evidence>
<evidence type="ECO:0000256" key="7">
    <source>
        <dbReference type="ARBA" id="ARBA00023139"/>
    </source>
</evidence>
<evidence type="ECO:0000313" key="13">
    <source>
        <dbReference type="EMBL" id="EIT68295.1"/>
    </source>
</evidence>
<dbReference type="GO" id="GO:0009279">
    <property type="term" value="C:cell outer membrane"/>
    <property type="evidence" value="ECO:0007669"/>
    <property type="project" value="UniProtKB-SubCell"/>
</dbReference>
<evidence type="ECO:0000256" key="3">
    <source>
        <dbReference type="ARBA" id="ARBA00022452"/>
    </source>
</evidence>
<dbReference type="PANTHER" id="PTHR30203:SF20">
    <property type="entry name" value="MULTIDRUG RESISTANCE OUTER MEMBRANE PROTEIN MDTP-RELATED"/>
    <property type="match status" value="1"/>
</dbReference>
<gene>
    <name evidence="13" type="ORF">WQQ_34900</name>
</gene>
<dbReference type="Pfam" id="PF02321">
    <property type="entry name" value="OEP"/>
    <property type="match status" value="2"/>
</dbReference>
<feature type="region of interest" description="Disordered" evidence="12">
    <location>
        <begin position="472"/>
        <end position="503"/>
    </location>
</feature>
<evidence type="ECO:0000313" key="14">
    <source>
        <dbReference type="Proteomes" id="UP000003704"/>
    </source>
</evidence>
<keyword evidence="8 10" id="KW-0449">Lipoprotein</keyword>
<dbReference type="Gene3D" id="1.20.1600.10">
    <property type="entry name" value="Outer membrane efflux proteins (OEP)"/>
    <property type="match status" value="1"/>
</dbReference>
<dbReference type="Proteomes" id="UP000003704">
    <property type="component" value="Unassembled WGS sequence"/>
</dbReference>
<organism evidence="13 14">
    <name type="scientific">Hydrocarboniphaga effusa AP103</name>
    <dbReference type="NCBI Taxonomy" id="1172194"/>
    <lineage>
        <taxon>Bacteria</taxon>
        <taxon>Pseudomonadati</taxon>
        <taxon>Pseudomonadota</taxon>
        <taxon>Gammaproteobacteria</taxon>
        <taxon>Nevskiales</taxon>
        <taxon>Nevskiaceae</taxon>
        <taxon>Hydrocarboniphaga</taxon>
    </lineage>
</organism>
<protein>
    <submittedName>
        <fullName evidence="13">Uncharacterized protein</fullName>
    </submittedName>
</protein>
<keyword evidence="5 10" id="KW-0732">Signal</keyword>